<gene>
    <name evidence="1" type="ORF">KIW84_043667</name>
</gene>
<reference evidence="1 2" key="1">
    <citation type="journal article" date="2022" name="Nat. Genet.">
        <title>Improved pea reference genome and pan-genome highlight genomic features and evolutionary characteristics.</title>
        <authorList>
            <person name="Yang T."/>
            <person name="Liu R."/>
            <person name="Luo Y."/>
            <person name="Hu S."/>
            <person name="Wang D."/>
            <person name="Wang C."/>
            <person name="Pandey M.K."/>
            <person name="Ge S."/>
            <person name="Xu Q."/>
            <person name="Li N."/>
            <person name="Li G."/>
            <person name="Huang Y."/>
            <person name="Saxena R.K."/>
            <person name="Ji Y."/>
            <person name="Li M."/>
            <person name="Yan X."/>
            <person name="He Y."/>
            <person name="Liu Y."/>
            <person name="Wang X."/>
            <person name="Xiang C."/>
            <person name="Varshney R.K."/>
            <person name="Ding H."/>
            <person name="Gao S."/>
            <person name="Zong X."/>
        </authorList>
    </citation>
    <scope>NUCLEOTIDE SEQUENCE [LARGE SCALE GENOMIC DNA]</scope>
    <source>
        <strain evidence="1 2">cv. Zhongwan 6</strain>
    </source>
</reference>
<protein>
    <recommendedName>
        <fullName evidence="3">Calponin-homology (CH) domain-containing protein</fullName>
    </recommendedName>
</protein>
<organism evidence="1 2">
    <name type="scientific">Pisum sativum</name>
    <name type="common">Garden pea</name>
    <name type="synonym">Lathyrus oleraceus</name>
    <dbReference type="NCBI Taxonomy" id="3888"/>
    <lineage>
        <taxon>Eukaryota</taxon>
        <taxon>Viridiplantae</taxon>
        <taxon>Streptophyta</taxon>
        <taxon>Embryophyta</taxon>
        <taxon>Tracheophyta</taxon>
        <taxon>Spermatophyta</taxon>
        <taxon>Magnoliopsida</taxon>
        <taxon>eudicotyledons</taxon>
        <taxon>Gunneridae</taxon>
        <taxon>Pentapetalae</taxon>
        <taxon>rosids</taxon>
        <taxon>fabids</taxon>
        <taxon>Fabales</taxon>
        <taxon>Fabaceae</taxon>
        <taxon>Papilionoideae</taxon>
        <taxon>50 kb inversion clade</taxon>
        <taxon>NPAAA clade</taxon>
        <taxon>Hologalegina</taxon>
        <taxon>IRL clade</taxon>
        <taxon>Fabeae</taxon>
        <taxon>Lathyrus</taxon>
    </lineage>
</organism>
<proteinExistence type="predicted"/>
<dbReference type="SUPFAM" id="SSF47576">
    <property type="entry name" value="Calponin-homology domain, CH-domain"/>
    <property type="match status" value="1"/>
</dbReference>
<dbReference type="InterPro" id="IPR036872">
    <property type="entry name" value="CH_dom_sf"/>
</dbReference>
<dbReference type="AlphaFoldDB" id="A0A9D5AS26"/>
<dbReference type="Gene3D" id="1.10.418.10">
    <property type="entry name" value="Calponin-like domain"/>
    <property type="match status" value="1"/>
</dbReference>
<accession>A0A9D5AS26</accession>
<comment type="caution">
    <text evidence="1">The sequence shown here is derived from an EMBL/GenBank/DDBJ whole genome shotgun (WGS) entry which is preliminary data.</text>
</comment>
<dbReference type="Proteomes" id="UP001058974">
    <property type="component" value="Chromosome 4"/>
</dbReference>
<dbReference type="Gramene" id="Psat04G0366700-T1">
    <property type="protein sequence ID" value="KAI5419588.1"/>
    <property type="gene ID" value="KIW84_043667"/>
</dbReference>
<evidence type="ECO:0000313" key="2">
    <source>
        <dbReference type="Proteomes" id="UP001058974"/>
    </source>
</evidence>
<evidence type="ECO:0008006" key="3">
    <source>
        <dbReference type="Google" id="ProtNLM"/>
    </source>
</evidence>
<keyword evidence="2" id="KW-1185">Reference proteome</keyword>
<evidence type="ECO:0000313" key="1">
    <source>
        <dbReference type="EMBL" id="KAI5419588.1"/>
    </source>
</evidence>
<sequence length="202" mass="22190">MESRKSEEAALRRYEAAGWLRKMVGIVAAKDLPAEPSEEEFRLGLRSGIILCNVINKVQPGVVLAVQEIGIPIFEASDLEQGEKSSRIGNGVLALKSYSEWKQTGANDVWKFGGTSNAFSQKVEGCILHPGTMDFEILANSLDGVTMELVTFGLQIRSTSPRLLVIIPSRISPSPLNHNRIRSRPQTDMFCQPASISQAYKS</sequence>
<dbReference type="EMBL" id="JAMSHJ010000004">
    <property type="protein sequence ID" value="KAI5419588.1"/>
    <property type="molecule type" value="Genomic_DNA"/>
</dbReference>
<name>A0A9D5AS26_PEA</name>